<protein>
    <submittedName>
        <fullName evidence="2">Uncharacterized protein</fullName>
    </submittedName>
</protein>
<keyword evidence="1" id="KW-1133">Transmembrane helix</keyword>
<comment type="caution">
    <text evidence="2">The sequence shown here is derived from an EMBL/GenBank/DDBJ whole genome shotgun (WGS) entry which is preliminary data.</text>
</comment>
<keyword evidence="1" id="KW-0812">Transmembrane</keyword>
<feature type="transmembrane region" description="Helical" evidence="1">
    <location>
        <begin position="20"/>
        <end position="41"/>
    </location>
</feature>
<keyword evidence="1" id="KW-0472">Membrane</keyword>
<gene>
    <name evidence="2" type="ORF">S01H4_34315</name>
</gene>
<name>X1AV40_9ZZZZ</name>
<dbReference type="EMBL" id="BART01018147">
    <property type="protein sequence ID" value="GAG86530.1"/>
    <property type="molecule type" value="Genomic_DNA"/>
</dbReference>
<reference evidence="2" key="1">
    <citation type="journal article" date="2014" name="Front. Microbiol.">
        <title>High frequency of phylogenetically diverse reductive dehalogenase-homologous genes in deep subseafloor sedimentary metagenomes.</title>
        <authorList>
            <person name="Kawai M."/>
            <person name="Futagami T."/>
            <person name="Toyoda A."/>
            <person name="Takaki Y."/>
            <person name="Nishi S."/>
            <person name="Hori S."/>
            <person name="Arai W."/>
            <person name="Tsubouchi T."/>
            <person name="Morono Y."/>
            <person name="Uchiyama I."/>
            <person name="Ito T."/>
            <person name="Fujiyama A."/>
            <person name="Inagaki F."/>
            <person name="Takami H."/>
        </authorList>
    </citation>
    <scope>NUCLEOTIDE SEQUENCE</scope>
    <source>
        <strain evidence="2">Expedition CK06-06</strain>
    </source>
</reference>
<proteinExistence type="predicted"/>
<accession>X1AV40</accession>
<sequence>ILGVQAATTIRFKSSSRMSFLIVCCPGSLQVKLFVLAITTLGNGSTKSLTASQSR</sequence>
<dbReference type="AlphaFoldDB" id="X1AV40"/>
<evidence type="ECO:0000313" key="2">
    <source>
        <dbReference type="EMBL" id="GAG86530.1"/>
    </source>
</evidence>
<feature type="non-terminal residue" evidence="2">
    <location>
        <position position="1"/>
    </location>
</feature>
<organism evidence="2">
    <name type="scientific">marine sediment metagenome</name>
    <dbReference type="NCBI Taxonomy" id="412755"/>
    <lineage>
        <taxon>unclassified sequences</taxon>
        <taxon>metagenomes</taxon>
        <taxon>ecological metagenomes</taxon>
    </lineage>
</organism>
<evidence type="ECO:0000256" key="1">
    <source>
        <dbReference type="SAM" id="Phobius"/>
    </source>
</evidence>